<dbReference type="Proteomes" id="UP000032141">
    <property type="component" value="Chromosome C2"/>
</dbReference>
<evidence type="ECO:0000313" key="2">
    <source>
        <dbReference type="Proteomes" id="UP000032141"/>
    </source>
</evidence>
<name>A0A0D3AL73_BRAOL</name>
<keyword evidence="2" id="KW-1185">Reference proteome</keyword>
<dbReference type="Gramene" id="Bo2g028470.1">
    <property type="protein sequence ID" value="Bo2g028470.1"/>
    <property type="gene ID" value="Bo2g028470"/>
</dbReference>
<organism evidence="1 2">
    <name type="scientific">Brassica oleracea var. oleracea</name>
    <dbReference type="NCBI Taxonomy" id="109376"/>
    <lineage>
        <taxon>Eukaryota</taxon>
        <taxon>Viridiplantae</taxon>
        <taxon>Streptophyta</taxon>
        <taxon>Embryophyta</taxon>
        <taxon>Tracheophyta</taxon>
        <taxon>Spermatophyta</taxon>
        <taxon>Magnoliopsida</taxon>
        <taxon>eudicotyledons</taxon>
        <taxon>Gunneridae</taxon>
        <taxon>Pentapetalae</taxon>
        <taxon>rosids</taxon>
        <taxon>malvids</taxon>
        <taxon>Brassicales</taxon>
        <taxon>Brassicaceae</taxon>
        <taxon>Brassiceae</taxon>
        <taxon>Brassica</taxon>
    </lineage>
</organism>
<reference evidence="1 2" key="1">
    <citation type="journal article" date="2014" name="Genome Biol.">
        <title>Transcriptome and methylome profiling reveals relics of genome dominance in the mesopolyploid Brassica oleracea.</title>
        <authorList>
            <person name="Parkin I.A."/>
            <person name="Koh C."/>
            <person name="Tang H."/>
            <person name="Robinson S.J."/>
            <person name="Kagale S."/>
            <person name="Clarke W.E."/>
            <person name="Town C.D."/>
            <person name="Nixon J."/>
            <person name="Krishnakumar V."/>
            <person name="Bidwell S.L."/>
            <person name="Denoeud F."/>
            <person name="Belcram H."/>
            <person name="Links M.G."/>
            <person name="Just J."/>
            <person name="Clarke C."/>
            <person name="Bender T."/>
            <person name="Huebert T."/>
            <person name="Mason A.S."/>
            <person name="Pires J.C."/>
            <person name="Barker G."/>
            <person name="Moore J."/>
            <person name="Walley P.G."/>
            <person name="Manoli S."/>
            <person name="Batley J."/>
            <person name="Edwards D."/>
            <person name="Nelson M.N."/>
            <person name="Wang X."/>
            <person name="Paterson A.H."/>
            <person name="King G."/>
            <person name="Bancroft I."/>
            <person name="Chalhoub B."/>
            <person name="Sharpe A.G."/>
        </authorList>
    </citation>
    <scope>NUCLEOTIDE SEQUENCE</scope>
    <source>
        <strain evidence="1 2">cv. TO1000</strain>
    </source>
</reference>
<sequence length="94" mass="11029">MAIQGWNSSKSNLLILLWKLSGEARKIKRHCLLRNLTTHATIYHLWKQRNNVIHNLTSIPPAAVFRGTDREMKNTITSRKHKKHFSSLMALWLR</sequence>
<protein>
    <submittedName>
        <fullName evidence="1">Uncharacterized protein</fullName>
    </submittedName>
</protein>
<dbReference type="AlphaFoldDB" id="A0A0D3AL73"/>
<dbReference type="OMA" id="WRQRNDR"/>
<dbReference type="eggNOG" id="KOG1075">
    <property type="taxonomic scope" value="Eukaryota"/>
</dbReference>
<evidence type="ECO:0000313" key="1">
    <source>
        <dbReference type="EnsemblPlants" id="Bo2g028470.1"/>
    </source>
</evidence>
<reference evidence="1" key="2">
    <citation type="submission" date="2015-03" db="UniProtKB">
        <authorList>
            <consortium name="EnsemblPlants"/>
        </authorList>
    </citation>
    <scope>IDENTIFICATION</scope>
</reference>
<dbReference type="HOGENOM" id="CLU_2389242_0_0_1"/>
<proteinExistence type="predicted"/>
<accession>A0A0D3AL73</accession>
<dbReference type="EnsemblPlants" id="Bo2g028470.1">
    <property type="protein sequence ID" value="Bo2g028470.1"/>
    <property type="gene ID" value="Bo2g028470"/>
</dbReference>